<dbReference type="EMBL" id="JAJCIS010000005">
    <property type="protein sequence ID" value="MCB7387697.1"/>
    <property type="molecule type" value="Genomic_DNA"/>
</dbReference>
<organism evidence="1 2">
    <name type="scientific">Bariatricus massiliensis</name>
    <dbReference type="NCBI Taxonomy" id="1745713"/>
    <lineage>
        <taxon>Bacteria</taxon>
        <taxon>Bacillati</taxon>
        <taxon>Bacillota</taxon>
        <taxon>Clostridia</taxon>
        <taxon>Lachnospirales</taxon>
        <taxon>Lachnospiraceae</taxon>
        <taxon>Bariatricus</taxon>
    </lineage>
</organism>
<accession>A0ABS8DGZ9</accession>
<dbReference type="RefSeq" id="WP_066737135.1">
    <property type="nucleotide sequence ID" value="NZ_JAJCIQ010000006.1"/>
</dbReference>
<evidence type="ECO:0000313" key="2">
    <source>
        <dbReference type="Proteomes" id="UP001299546"/>
    </source>
</evidence>
<dbReference type="Proteomes" id="UP001299546">
    <property type="component" value="Unassembled WGS sequence"/>
</dbReference>
<gene>
    <name evidence="1" type="ORF">LIZ65_10405</name>
</gene>
<name>A0ABS8DGZ9_9FIRM</name>
<proteinExistence type="predicted"/>
<sequence length="204" mass="23201">MEGQITLLEYEAQISYKEPARLLETGQVVFVVHKGDVERSVVLERNWACRDGGNDRGYCISKESGGYGVIYNSDMGQRVFTDKGQAKEISEKFLSEHAVIRASDIILHEVVAYTYKRNVDGRKMIAFYGDIGNGLLYMKDFMTYHHISKNCSKTIKEFTRGIEELKEYGVTVELIEYTPVSKNMYRCTSGDWVYAEAGYSYATG</sequence>
<evidence type="ECO:0000313" key="1">
    <source>
        <dbReference type="EMBL" id="MCB7387697.1"/>
    </source>
</evidence>
<keyword evidence="2" id="KW-1185">Reference proteome</keyword>
<protein>
    <submittedName>
        <fullName evidence="1">Uncharacterized protein</fullName>
    </submittedName>
</protein>
<reference evidence="1 2" key="1">
    <citation type="submission" date="2021-10" db="EMBL/GenBank/DDBJ databases">
        <title>Collection of gut derived symbiotic bacterial strains cultured from healthy donors.</title>
        <authorList>
            <person name="Lin H."/>
            <person name="Littmann E."/>
            <person name="Kohout C."/>
            <person name="Pamer E.G."/>
        </authorList>
    </citation>
    <scope>NUCLEOTIDE SEQUENCE [LARGE SCALE GENOMIC DNA]</scope>
    <source>
        <strain evidence="1 2">DFI.1.165</strain>
    </source>
</reference>
<comment type="caution">
    <text evidence="1">The sequence shown here is derived from an EMBL/GenBank/DDBJ whole genome shotgun (WGS) entry which is preliminary data.</text>
</comment>